<dbReference type="InterPro" id="IPR051325">
    <property type="entry name" value="Nudix_hydrolase_domain"/>
</dbReference>
<dbReference type="InterPro" id="IPR020084">
    <property type="entry name" value="NUDIX_hydrolase_CS"/>
</dbReference>
<gene>
    <name evidence="3" type="ORF">METZ01_LOCUS50155</name>
</gene>
<reference evidence="3" key="1">
    <citation type="submission" date="2018-05" db="EMBL/GenBank/DDBJ databases">
        <authorList>
            <person name="Lanie J.A."/>
            <person name="Ng W.-L."/>
            <person name="Kazmierczak K.M."/>
            <person name="Andrzejewski T.M."/>
            <person name="Davidsen T.M."/>
            <person name="Wayne K.J."/>
            <person name="Tettelin H."/>
            <person name="Glass J.I."/>
            <person name="Rusch D."/>
            <person name="Podicherti R."/>
            <person name="Tsui H.-C.T."/>
            <person name="Winkler M.E."/>
        </authorList>
    </citation>
    <scope>NUCLEOTIDE SEQUENCE</scope>
</reference>
<dbReference type="GO" id="GO:0006167">
    <property type="term" value="P:AMP biosynthetic process"/>
    <property type="evidence" value="ECO:0007669"/>
    <property type="project" value="TreeGrafter"/>
</dbReference>
<dbReference type="Pfam" id="PF00293">
    <property type="entry name" value="NUDIX"/>
    <property type="match status" value="1"/>
</dbReference>
<dbReference type="PANTHER" id="PTHR21340:SF0">
    <property type="entry name" value="BIS(5'-NUCLEOSYL)-TETRAPHOSPHATASE [ASYMMETRICAL]"/>
    <property type="match status" value="1"/>
</dbReference>
<dbReference type="PROSITE" id="PS51462">
    <property type="entry name" value="NUDIX"/>
    <property type="match status" value="1"/>
</dbReference>
<dbReference type="PROSITE" id="PS00893">
    <property type="entry name" value="NUDIX_BOX"/>
    <property type="match status" value="1"/>
</dbReference>
<evidence type="ECO:0000313" key="3">
    <source>
        <dbReference type="EMBL" id="SUZ97301.1"/>
    </source>
</evidence>
<sequence length="147" mass="16528">MKKRSMNGSGSLVSAGGIVYRIYNTKIQVVICCRNDPSSCNLPKGTPDSGETHEETALREVREETGLEVRINEYIGNIEYEFLSSNGREMLHKSVFYYLMSPIGGDFAFHDTEFDTVGWVDEEKIFSTLTYNNEVGIVQKGLSLVKK</sequence>
<proteinExistence type="predicted"/>
<dbReference type="SUPFAM" id="SSF55811">
    <property type="entry name" value="Nudix"/>
    <property type="match status" value="1"/>
</dbReference>
<dbReference type="PANTHER" id="PTHR21340">
    <property type="entry name" value="DIADENOSINE 5,5-P1,P4-TETRAPHOSPHATE PYROPHOSPHOHYDROLASE MUTT"/>
    <property type="match status" value="1"/>
</dbReference>
<name>A0A381S1S1_9ZZZZ</name>
<feature type="domain" description="Nudix hydrolase" evidence="2">
    <location>
        <begin position="10"/>
        <end position="143"/>
    </location>
</feature>
<protein>
    <recommendedName>
        <fullName evidence="2">Nudix hydrolase domain-containing protein</fullName>
    </recommendedName>
</protein>
<dbReference type="Gene3D" id="3.90.79.10">
    <property type="entry name" value="Nucleoside Triphosphate Pyrophosphohydrolase"/>
    <property type="match status" value="1"/>
</dbReference>
<dbReference type="AlphaFoldDB" id="A0A381S1S1"/>
<dbReference type="GO" id="GO:0004081">
    <property type="term" value="F:bis(5'-nucleosyl)-tetraphosphatase (asymmetrical) activity"/>
    <property type="evidence" value="ECO:0007669"/>
    <property type="project" value="TreeGrafter"/>
</dbReference>
<evidence type="ECO:0000256" key="1">
    <source>
        <dbReference type="ARBA" id="ARBA00022801"/>
    </source>
</evidence>
<evidence type="ECO:0000259" key="2">
    <source>
        <dbReference type="PROSITE" id="PS51462"/>
    </source>
</evidence>
<dbReference type="EMBL" id="UINC01002496">
    <property type="protein sequence ID" value="SUZ97301.1"/>
    <property type="molecule type" value="Genomic_DNA"/>
</dbReference>
<keyword evidence="1" id="KW-0378">Hydrolase</keyword>
<accession>A0A381S1S1</accession>
<dbReference type="PRINTS" id="PR00502">
    <property type="entry name" value="NUDIXFAMILY"/>
</dbReference>
<organism evidence="3">
    <name type="scientific">marine metagenome</name>
    <dbReference type="NCBI Taxonomy" id="408172"/>
    <lineage>
        <taxon>unclassified sequences</taxon>
        <taxon>metagenomes</taxon>
        <taxon>ecological metagenomes</taxon>
    </lineage>
</organism>
<dbReference type="InterPro" id="IPR020476">
    <property type="entry name" value="Nudix_hydrolase"/>
</dbReference>
<dbReference type="GO" id="GO:0006754">
    <property type="term" value="P:ATP biosynthetic process"/>
    <property type="evidence" value="ECO:0007669"/>
    <property type="project" value="TreeGrafter"/>
</dbReference>
<dbReference type="InterPro" id="IPR015797">
    <property type="entry name" value="NUDIX_hydrolase-like_dom_sf"/>
</dbReference>
<dbReference type="InterPro" id="IPR000086">
    <property type="entry name" value="NUDIX_hydrolase_dom"/>
</dbReference>
<dbReference type="CDD" id="cd03673">
    <property type="entry name" value="NUDIX_Ap6A_hydrolase"/>
    <property type="match status" value="1"/>
</dbReference>